<dbReference type="Gene3D" id="3.40.920.10">
    <property type="entry name" value="Pyruvate-ferredoxin oxidoreductase, PFOR, domain III"/>
    <property type="match status" value="1"/>
</dbReference>
<evidence type="ECO:0000259" key="3">
    <source>
        <dbReference type="Pfam" id="PF20169"/>
    </source>
</evidence>
<dbReference type="RefSeq" id="WP_094820881.1">
    <property type="nucleotide sequence ID" value="NZ_NEVO01000007.1"/>
</dbReference>
<dbReference type="Pfam" id="PF20169">
    <property type="entry name" value="DUF6537"/>
    <property type="match status" value="1"/>
</dbReference>
<proteinExistence type="predicted"/>
<keyword evidence="4" id="KW-0670">Pyruvate</keyword>
<dbReference type="InterPro" id="IPR046667">
    <property type="entry name" value="DUF6537"/>
</dbReference>
<dbReference type="InterPro" id="IPR019752">
    <property type="entry name" value="Pyrv/ketoisovalerate_OxRed_cat"/>
</dbReference>
<organism evidence="4 5">
    <name type="scientific">Bordetella genomosp. 4</name>
    <dbReference type="NCBI Taxonomy" id="463044"/>
    <lineage>
        <taxon>Bacteria</taxon>
        <taxon>Pseudomonadati</taxon>
        <taxon>Pseudomonadota</taxon>
        <taxon>Betaproteobacteria</taxon>
        <taxon>Burkholderiales</taxon>
        <taxon>Alcaligenaceae</taxon>
        <taxon>Bordetella</taxon>
    </lineage>
</organism>
<evidence type="ECO:0000259" key="2">
    <source>
        <dbReference type="Pfam" id="PF01558"/>
    </source>
</evidence>
<dbReference type="InterPro" id="IPR052198">
    <property type="entry name" value="IorB_Oxidoreductase"/>
</dbReference>
<evidence type="ECO:0000313" key="4">
    <source>
        <dbReference type="EMBL" id="OZI54821.1"/>
    </source>
</evidence>
<keyword evidence="5" id="KW-1185">Reference proteome</keyword>
<gene>
    <name evidence="4" type="ORF">CAL20_16210</name>
</gene>
<evidence type="ECO:0000313" key="5">
    <source>
        <dbReference type="Proteomes" id="UP000216885"/>
    </source>
</evidence>
<protein>
    <submittedName>
        <fullName evidence="4">Indolepyruvate oxidoreductase subunit B</fullName>
    </submittedName>
</protein>
<dbReference type="PANTHER" id="PTHR43854">
    <property type="entry name" value="INDOLEPYRUVATE OXIDOREDUCTASE SUBUNIT IORB"/>
    <property type="match status" value="1"/>
</dbReference>
<dbReference type="SUPFAM" id="SSF53323">
    <property type="entry name" value="Pyruvate-ferredoxin oxidoreductase, PFOR, domain III"/>
    <property type="match status" value="1"/>
</dbReference>
<dbReference type="AlphaFoldDB" id="A0A261TZT1"/>
<dbReference type="EMBL" id="NEVQ01000014">
    <property type="protein sequence ID" value="OZI54821.1"/>
    <property type="molecule type" value="Genomic_DNA"/>
</dbReference>
<accession>A0A261TZT1</accession>
<dbReference type="NCBIfam" id="NF006179">
    <property type="entry name" value="PRK08312.1"/>
    <property type="match status" value="1"/>
</dbReference>
<sequence length="514" mass="54921">MHTNAVTAASPIKIAVLAMGGQGGGVLADWIVDMAEHAGWWAQTTSVPGVAQRTGATIYYLELLPESAVQQAGRQPALALMPTPGDVDLVVAAELMEGGRAIQRGLVTPERTTLISSSHRSFAVSEKSAPGNGIADPNKVLDAGRVAAQRFLCFDLQALADQAGSVISASLFGAVAGSGALPFSRQDFEATIERGGLGVKASLRAFALGYEAAATAPAVPAPIDRVREMPAVPTRAATPGAQALLDRIKRDFPGVAQPLLAAGTQRTAEFQDMAYAREYLDRMATLHALDAQYGGAGHDWALTCAAARYLAVAMAYDDVIRVADLKTRGSRFDRVRTEVGAKAGQLVYTTDYMHPRVEEICGTLPAGLGRWIERSPSLSGFVSRRLGKGRRLNSASLTGFLMLYGLSGMRRIRRRTLRHQIETQALQEWLDLITELAPRDYALAVEVVNCRRLVKGYSDTHSRGTSKYGTLLDTARQLAGRPDAAQTLRGLRETALSQVACGPLENQAKQAIAA</sequence>
<dbReference type="PANTHER" id="PTHR43854:SF1">
    <property type="entry name" value="INDOLEPYRUVATE OXIDOREDUCTASE SUBUNIT IORB"/>
    <property type="match status" value="1"/>
</dbReference>
<reference evidence="4 5" key="1">
    <citation type="submission" date="2017-05" db="EMBL/GenBank/DDBJ databases">
        <title>Complete and WGS of Bordetella genogroups.</title>
        <authorList>
            <person name="Spilker T."/>
            <person name="LiPuma J."/>
        </authorList>
    </citation>
    <scope>NUCLEOTIDE SEQUENCE [LARGE SCALE GENOMIC DNA]</scope>
    <source>
        <strain evidence="4 5">AU9919</strain>
    </source>
</reference>
<comment type="caution">
    <text evidence="4">The sequence shown here is derived from an EMBL/GenBank/DDBJ whole genome shotgun (WGS) entry which is preliminary data.</text>
</comment>
<evidence type="ECO:0000256" key="1">
    <source>
        <dbReference type="ARBA" id="ARBA00023002"/>
    </source>
</evidence>
<dbReference type="Pfam" id="PF01558">
    <property type="entry name" value="POR"/>
    <property type="match status" value="1"/>
</dbReference>
<feature type="domain" description="Pyruvate/ketoisovalerate oxidoreductase catalytic" evidence="2">
    <location>
        <begin position="20"/>
        <end position="211"/>
    </location>
</feature>
<dbReference type="Proteomes" id="UP000216885">
    <property type="component" value="Unassembled WGS sequence"/>
</dbReference>
<dbReference type="InterPro" id="IPR002869">
    <property type="entry name" value="Pyrv_flavodox_OxRed_cen"/>
</dbReference>
<name>A0A261TZT1_9BORD</name>
<keyword evidence="1" id="KW-0560">Oxidoreductase</keyword>
<dbReference type="OrthoDB" id="6135558at2"/>
<feature type="domain" description="DUF6537" evidence="3">
    <location>
        <begin position="257"/>
        <end position="470"/>
    </location>
</feature>
<dbReference type="GO" id="GO:0016903">
    <property type="term" value="F:oxidoreductase activity, acting on the aldehyde or oxo group of donors"/>
    <property type="evidence" value="ECO:0007669"/>
    <property type="project" value="InterPro"/>
</dbReference>